<evidence type="ECO:0000313" key="2">
    <source>
        <dbReference type="Proteomes" id="UP001147752"/>
    </source>
</evidence>
<organism evidence="1 2">
    <name type="scientific">Penicillium concentricum</name>
    <dbReference type="NCBI Taxonomy" id="293559"/>
    <lineage>
        <taxon>Eukaryota</taxon>
        <taxon>Fungi</taxon>
        <taxon>Dikarya</taxon>
        <taxon>Ascomycota</taxon>
        <taxon>Pezizomycotina</taxon>
        <taxon>Eurotiomycetes</taxon>
        <taxon>Eurotiomycetidae</taxon>
        <taxon>Eurotiales</taxon>
        <taxon>Aspergillaceae</taxon>
        <taxon>Penicillium</taxon>
    </lineage>
</organism>
<gene>
    <name evidence="1" type="ORF">N7517_000610</name>
</gene>
<keyword evidence="2" id="KW-1185">Reference proteome</keyword>
<protein>
    <submittedName>
        <fullName evidence="1">Uncharacterized protein</fullName>
    </submittedName>
</protein>
<sequence>MESYTEIQSSDALVIQVDGEWRNAIQWVFYSDHAEELFAQCCKGKIWIHSIGKLVEAFK</sequence>
<dbReference type="EMBL" id="JAPZBT010000001">
    <property type="protein sequence ID" value="KAJ5382699.1"/>
    <property type="molecule type" value="Genomic_DNA"/>
</dbReference>
<proteinExistence type="predicted"/>
<name>A0A9W9SSG7_9EURO</name>
<accession>A0A9W9SSG7</accession>
<reference evidence="1" key="2">
    <citation type="journal article" date="2023" name="IMA Fungus">
        <title>Comparative genomic study of the Penicillium genus elucidates a diverse pangenome and 15 lateral gene transfer events.</title>
        <authorList>
            <person name="Petersen C."/>
            <person name="Sorensen T."/>
            <person name="Nielsen M.R."/>
            <person name="Sondergaard T.E."/>
            <person name="Sorensen J.L."/>
            <person name="Fitzpatrick D.A."/>
            <person name="Frisvad J.C."/>
            <person name="Nielsen K.L."/>
        </authorList>
    </citation>
    <scope>NUCLEOTIDE SEQUENCE</scope>
    <source>
        <strain evidence="1">IBT 3081</strain>
    </source>
</reference>
<comment type="caution">
    <text evidence="1">The sequence shown here is derived from an EMBL/GenBank/DDBJ whole genome shotgun (WGS) entry which is preliminary data.</text>
</comment>
<dbReference type="Proteomes" id="UP001147752">
    <property type="component" value="Unassembled WGS sequence"/>
</dbReference>
<reference evidence="1" key="1">
    <citation type="submission" date="2022-12" db="EMBL/GenBank/DDBJ databases">
        <authorList>
            <person name="Petersen C."/>
        </authorList>
    </citation>
    <scope>NUCLEOTIDE SEQUENCE</scope>
    <source>
        <strain evidence="1">IBT 3081</strain>
    </source>
</reference>
<dbReference type="AlphaFoldDB" id="A0A9W9SSG7"/>
<evidence type="ECO:0000313" key="1">
    <source>
        <dbReference type="EMBL" id="KAJ5382699.1"/>
    </source>
</evidence>
<dbReference type="GeneID" id="81457523"/>
<dbReference type="RefSeq" id="XP_056582475.1">
    <property type="nucleotide sequence ID" value="XM_056718340.1"/>
</dbReference>
<dbReference type="OrthoDB" id="5429780at2759"/>